<gene>
    <name evidence="1" type="ORF">RESH_00892</name>
</gene>
<evidence type="ECO:0000313" key="1">
    <source>
        <dbReference type="EMBL" id="EMI28542.1"/>
    </source>
</evidence>
<organism evidence="1 2">
    <name type="scientific">Rhodopirellula europaea SH398</name>
    <dbReference type="NCBI Taxonomy" id="1263868"/>
    <lineage>
        <taxon>Bacteria</taxon>
        <taxon>Pseudomonadati</taxon>
        <taxon>Planctomycetota</taxon>
        <taxon>Planctomycetia</taxon>
        <taxon>Pirellulales</taxon>
        <taxon>Pirellulaceae</taxon>
        <taxon>Rhodopirellula</taxon>
    </lineage>
</organism>
<protein>
    <submittedName>
        <fullName evidence="1">Uncharacterized protein</fullName>
    </submittedName>
</protein>
<dbReference type="AlphaFoldDB" id="M5SLB7"/>
<accession>M5SLB7</accession>
<dbReference type="STRING" id="1263868.RESH_00892"/>
<proteinExistence type="predicted"/>
<comment type="caution">
    <text evidence="1">The sequence shown here is derived from an EMBL/GenBank/DDBJ whole genome shotgun (WGS) entry which is preliminary data.</text>
</comment>
<dbReference type="Proteomes" id="UP000011996">
    <property type="component" value="Unassembled WGS sequence"/>
</dbReference>
<name>M5SLB7_9BACT</name>
<dbReference type="PATRIC" id="fig|1263868.3.peg.968"/>
<reference evidence="1 2" key="1">
    <citation type="journal article" date="2013" name="Mar. Genomics">
        <title>Expression of sulfatases in Rhodopirellula baltica and the diversity of sulfatases in the genus Rhodopirellula.</title>
        <authorList>
            <person name="Wegner C.E."/>
            <person name="Richter-Heitmann T."/>
            <person name="Klindworth A."/>
            <person name="Klockow C."/>
            <person name="Richter M."/>
            <person name="Achstetter T."/>
            <person name="Glockner F.O."/>
            <person name="Harder J."/>
        </authorList>
    </citation>
    <scope>NUCLEOTIDE SEQUENCE [LARGE SCALE GENOMIC DNA]</scope>
    <source>
        <strain evidence="1 2">SH398</strain>
    </source>
</reference>
<dbReference type="EMBL" id="ANOF01000032">
    <property type="protein sequence ID" value="EMI28542.1"/>
    <property type="molecule type" value="Genomic_DNA"/>
</dbReference>
<sequence>MFCAQASFTEVFHDERPLYWTLQNETFVAHQIFMERAARILAYLARK</sequence>
<evidence type="ECO:0000313" key="2">
    <source>
        <dbReference type="Proteomes" id="UP000011996"/>
    </source>
</evidence>